<dbReference type="InterPro" id="IPR036010">
    <property type="entry name" value="2Fe-2S_ferredoxin-like_sf"/>
</dbReference>
<keyword evidence="4" id="KW-0408">Iron</keyword>
<evidence type="ECO:0000256" key="1">
    <source>
        <dbReference type="ARBA" id="ARBA00010914"/>
    </source>
</evidence>
<evidence type="ECO:0000313" key="9">
    <source>
        <dbReference type="Proteomes" id="UP000431269"/>
    </source>
</evidence>
<dbReference type="Proteomes" id="UP000431269">
    <property type="component" value="Chromosome"/>
</dbReference>
<dbReference type="GO" id="GO:0009055">
    <property type="term" value="F:electron transfer activity"/>
    <property type="evidence" value="ECO:0007669"/>
    <property type="project" value="TreeGrafter"/>
</dbReference>
<organism evidence="8 9">
    <name type="scientific">Terricaulis silvestris</name>
    <dbReference type="NCBI Taxonomy" id="2686094"/>
    <lineage>
        <taxon>Bacteria</taxon>
        <taxon>Pseudomonadati</taxon>
        <taxon>Pseudomonadota</taxon>
        <taxon>Alphaproteobacteria</taxon>
        <taxon>Caulobacterales</taxon>
        <taxon>Caulobacteraceae</taxon>
        <taxon>Terricaulis</taxon>
    </lineage>
</organism>
<dbReference type="KEGG" id="tsv:DSM104635_00616"/>
<dbReference type="RefSeq" id="WP_158764794.1">
    <property type="nucleotide sequence ID" value="NZ_CP047045.1"/>
</dbReference>
<dbReference type="GO" id="GO:0046872">
    <property type="term" value="F:metal ion binding"/>
    <property type="evidence" value="ECO:0007669"/>
    <property type="project" value="UniProtKB-KW"/>
</dbReference>
<gene>
    <name evidence="8" type="ORF">DSM104635_00616</name>
</gene>
<dbReference type="PANTHER" id="PTHR23426">
    <property type="entry name" value="FERREDOXIN/ADRENODOXIN"/>
    <property type="match status" value="1"/>
</dbReference>
<evidence type="ECO:0000256" key="4">
    <source>
        <dbReference type="ARBA" id="ARBA00023004"/>
    </source>
</evidence>
<evidence type="ECO:0000313" key="8">
    <source>
        <dbReference type="EMBL" id="QGZ93803.1"/>
    </source>
</evidence>
<protein>
    <submittedName>
        <fullName evidence="8">Ferredoxin VI</fullName>
    </submittedName>
</protein>
<sequence>MVKVTYVEHDGVRHEVEARPGLTLREVAIQGGINAIEGECGGACACATCHIYVPADWQPLTGSASANELAMLECANDPDDRSRLGCQITLTAEMDGLTVLTPRSQR</sequence>
<dbReference type="PROSITE" id="PS00814">
    <property type="entry name" value="ADX"/>
    <property type="match status" value="1"/>
</dbReference>
<dbReference type="GO" id="GO:0051537">
    <property type="term" value="F:2 iron, 2 sulfur cluster binding"/>
    <property type="evidence" value="ECO:0007669"/>
    <property type="project" value="UniProtKB-KW"/>
</dbReference>
<dbReference type="CDD" id="cd00207">
    <property type="entry name" value="fer2"/>
    <property type="match status" value="1"/>
</dbReference>
<evidence type="ECO:0000256" key="5">
    <source>
        <dbReference type="ARBA" id="ARBA00023014"/>
    </source>
</evidence>
<feature type="domain" description="2Fe-2S ferredoxin-type" evidence="7">
    <location>
        <begin position="2"/>
        <end position="105"/>
    </location>
</feature>
<dbReference type="EMBL" id="CP047045">
    <property type="protein sequence ID" value="QGZ93803.1"/>
    <property type="molecule type" value="Genomic_DNA"/>
</dbReference>
<keyword evidence="2" id="KW-0001">2Fe-2S</keyword>
<comment type="similarity">
    <text evidence="1">Belongs to the adrenodoxin/putidaredoxin family.</text>
</comment>
<accession>A0A6I6MRN7</accession>
<dbReference type="AlphaFoldDB" id="A0A6I6MRN7"/>
<dbReference type="InterPro" id="IPR018298">
    <property type="entry name" value="Adrenodoxin_Fe-S_BS"/>
</dbReference>
<keyword evidence="3" id="KW-0479">Metal-binding</keyword>
<dbReference type="InterPro" id="IPR001041">
    <property type="entry name" value="2Fe-2S_ferredoxin-type"/>
</dbReference>
<evidence type="ECO:0000256" key="3">
    <source>
        <dbReference type="ARBA" id="ARBA00022723"/>
    </source>
</evidence>
<dbReference type="SUPFAM" id="SSF54292">
    <property type="entry name" value="2Fe-2S ferredoxin-like"/>
    <property type="match status" value="1"/>
</dbReference>
<dbReference type="GO" id="GO:0140647">
    <property type="term" value="P:P450-containing electron transport chain"/>
    <property type="evidence" value="ECO:0007669"/>
    <property type="project" value="InterPro"/>
</dbReference>
<dbReference type="Gene3D" id="3.10.20.30">
    <property type="match status" value="1"/>
</dbReference>
<evidence type="ECO:0000259" key="7">
    <source>
        <dbReference type="PROSITE" id="PS51085"/>
    </source>
</evidence>
<dbReference type="InterPro" id="IPR001055">
    <property type="entry name" value="Adrenodoxin-like"/>
</dbReference>
<dbReference type="PANTHER" id="PTHR23426:SF67">
    <property type="entry name" value="2FE-2S FERREDOXIN-TYPE DOMAIN-CONTAINING PROTEIN"/>
    <property type="match status" value="1"/>
</dbReference>
<keyword evidence="9" id="KW-1185">Reference proteome</keyword>
<reference evidence="9" key="1">
    <citation type="submission" date="2019-12" db="EMBL/GenBank/DDBJ databases">
        <title>Complete genome of Terracaulis silvestris 0127_4.</title>
        <authorList>
            <person name="Vieira S."/>
            <person name="Riedel T."/>
            <person name="Sproer C."/>
            <person name="Pascual J."/>
            <person name="Boedeker C."/>
            <person name="Overmann J."/>
        </authorList>
    </citation>
    <scope>NUCLEOTIDE SEQUENCE [LARGE SCALE GENOMIC DNA]</scope>
    <source>
        <strain evidence="9">0127_4</strain>
    </source>
</reference>
<evidence type="ECO:0000256" key="6">
    <source>
        <dbReference type="ARBA" id="ARBA00034078"/>
    </source>
</evidence>
<proteinExistence type="inferred from homology"/>
<evidence type="ECO:0000256" key="2">
    <source>
        <dbReference type="ARBA" id="ARBA00022714"/>
    </source>
</evidence>
<dbReference type="PROSITE" id="PS51085">
    <property type="entry name" value="2FE2S_FER_2"/>
    <property type="match status" value="1"/>
</dbReference>
<dbReference type="InterPro" id="IPR012675">
    <property type="entry name" value="Beta-grasp_dom_sf"/>
</dbReference>
<name>A0A6I6MRN7_9CAUL</name>
<comment type="cofactor">
    <cofactor evidence="6">
        <name>[2Fe-2S] cluster</name>
        <dbReference type="ChEBI" id="CHEBI:190135"/>
    </cofactor>
</comment>
<keyword evidence="5" id="KW-0411">Iron-sulfur</keyword>